<feature type="transmembrane region" description="Helical" evidence="9">
    <location>
        <begin position="180"/>
        <end position="197"/>
    </location>
</feature>
<dbReference type="AlphaFoldDB" id="A0AAN6IA60"/>
<dbReference type="PROSITE" id="PS50850">
    <property type="entry name" value="MFS"/>
    <property type="match status" value="1"/>
</dbReference>
<feature type="transmembrane region" description="Helical" evidence="9">
    <location>
        <begin position="332"/>
        <end position="356"/>
    </location>
</feature>
<keyword evidence="6 9" id="KW-0472">Membrane</keyword>
<feature type="domain" description="Major facilitator superfamily (MFS) profile" evidence="10">
    <location>
        <begin position="11"/>
        <end position="455"/>
    </location>
</feature>
<feature type="transmembrane region" description="Helical" evidence="9">
    <location>
        <begin position="432"/>
        <end position="451"/>
    </location>
</feature>
<dbReference type="InterPro" id="IPR005828">
    <property type="entry name" value="MFS_sugar_transport-like"/>
</dbReference>
<dbReference type="InterPro" id="IPR005829">
    <property type="entry name" value="Sugar_transporter_CS"/>
</dbReference>
<evidence type="ECO:0000313" key="12">
    <source>
        <dbReference type="Proteomes" id="UP001203852"/>
    </source>
</evidence>
<keyword evidence="12" id="KW-1185">Reference proteome</keyword>
<sequence>MQKLNWGNFAICFAVSLGQLCFAYPSSIISTTLGQPAFLEFFHLLDSKGAISPKGNSLIGAFNGAGSIFGVIIGGYLMDRWGRRQAMQALCIVSMISGALLAASQNSAMFTVFRFFSGLGSWAFLVITPVYCSELAQPQYRGLMVGMNGVMIGLGYSIASYIGLGFFFSTNATAQWRAPLGLAPFFPILMFIVLFFIPESPRYLLMHNRTDEAWKVVSKLHATPGDPQQEFARSEFYQMQKQSDADREMDTSWKMIFTRPSYRKRMLIGMGFAFFGQSTGAFVVNNYATVIYSSMGFGAKDQLILACGWISVSIFGNLGGALVVDRLGRKPLMLWAFIGCCCCLTLEAAMVARYAAEGTNKVGLGFALFASYSFSVFYTPGIDCNNAIFLGELFPNHIRAKGVTLCLVVYACIDLVYLQVAPTAFERVGWKFYLLFIILCAIGAVWAWLFVPETKGVPLEEMAAIFGDPEDVVIYLREVHVDHTNNELVVEPHADDEKASIQRVEESHVHNQPQGAGTLEA</sequence>
<dbReference type="InterPro" id="IPR036259">
    <property type="entry name" value="MFS_trans_sf"/>
</dbReference>
<dbReference type="Pfam" id="PF00083">
    <property type="entry name" value="Sugar_tr"/>
    <property type="match status" value="1"/>
</dbReference>
<keyword evidence="3 7" id="KW-0813">Transport</keyword>
<evidence type="ECO:0000256" key="6">
    <source>
        <dbReference type="ARBA" id="ARBA00023136"/>
    </source>
</evidence>
<evidence type="ECO:0000256" key="8">
    <source>
        <dbReference type="SAM" id="MobiDB-lite"/>
    </source>
</evidence>
<dbReference type="PROSITE" id="PS00216">
    <property type="entry name" value="SUGAR_TRANSPORT_1"/>
    <property type="match status" value="2"/>
</dbReference>
<evidence type="ECO:0000256" key="7">
    <source>
        <dbReference type="RuleBase" id="RU003346"/>
    </source>
</evidence>
<feature type="transmembrane region" description="Helical" evidence="9">
    <location>
        <begin position="266"/>
        <end position="283"/>
    </location>
</feature>
<organism evidence="11 12">
    <name type="scientific">Exophiala viscosa</name>
    <dbReference type="NCBI Taxonomy" id="2486360"/>
    <lineage>
        <taxon>Eukaryota</taxon>
        <taxon>Fungi</taxon>
        <taxon>Dikarya</taxon>
        <taxon>Ascomycota</taxon>
        <taxon>Pezizomycotina</taxon>
        <taxon>Eurotiomycetes</taxon>
        <taxon>Chaetothyriomycetidae</taxon>
        <taxon>Chaetothyriales</taxon>
        <taxon>Herpotrichiellaceae</taxon>
        <taxon>Exophiala</taxon>
    </lineage>
</organism>
<comment type="caution">
    <text evidence="11">The sequence shown here is derived from an EMBL/GenBank/DDBJ whole genome shotgun (WGS) entry which is preliminary data.</text>
</comment>
<evidence type="ECO:0000256" key="1">
    <source>
        <dbReference type="ARBA" id="ARBA00004141"/>
    </source>
</evidence>
<keyword evidence="4 9" id="KW-0812">Transmembrane</keyword>
<feature type="transmembrane region" description="Helical" evidence="9">
    <location>
        <begin position="402"/>
        <end position="420"/>
    </location>
</feature>
<protein>
    <submittedName>
        <fullName evidence="11">General substrate transporter</fullName>
    </submittedName>
</protein>
<comment type="similarity">
    <text evidence="2 7">Belongs to the major facilitator superfamily. Sugar transporter (TC 2.A.1.1) family.</text>
</comment>
<dbReference type="InterPro" id="IPR020846">
    <property type="entry name" value="MFS_dom"/>
</dbReference>
<dbReference type="EMBL" id="MU404359">
    <property type="protein sequence ID" value="KAI1609816.1"/>
    <property type="molecule type" value="Genomic_DNA"/>
</dbReference>
<gene>
    <name evidence="11" type="ORF">EDD36DRAFT_467878</name>
</gene>
<evidence type="ECO:0000313" key="11">
    <source>
        <dbReference type="EMBL" id="KAI1609816.1"/>
    </source>
</evidence>
<feature type="transmembrane region" description="Helical" evidence="9">
    <location>
        <begin position="303"/>
        <end position="325"/>
    </location>
</feature>
<evidence type="ECO:0000256" key="4">
    <source>
        <dbReference type="ARBA" id="ARBA00022692"/>
    </source>
</evidence>
<feature type="transmembrane region" description="Helical" evidence="9">
    <location>
        <begin position="143"/>
        <end position="168"/>
    </location>
</feature>
<evidence type="ECO:0000256" key="3">
    <source>
        <dbReference type="ARBA" id="ARBA00022448"/>
    </source>
</evidence>
<feature type="transmembrane region" description="Helical" evidence="9">
    <location>
        <begin position="362"/>
        <end position="381"/>
    </location>
</feature>
<accession>A0AAN6IA60</accession>
<feature type="region of interest" description="Disordered" evidence="8">
    <location>
        <begin position="501"/>
        <end position="521"/>
    </location>
</feature>
<feature type="transmembrane region" description="Helical" evidence="9">
    <location>
        <begin position="58"/>
        <end position="77"/>
    </location>
</feature>
<keyword evidence="5 9" id="KW-1133">Transmembrane helix</keyword>
<dbReference type="PANTHER" id="PTHR48022:SF11">
    <property type="entry name" value="MONOSACCHARIDE TRANSPORTER (HXT8), PUTATIVE (AFU_ORTHOLOGUE AFUA_2G08120)-RELATED"/>
    <property type="match status" value="1"/>
</dbReference>
<dbReference type="InterPro" id="IPR003663">
    <property type="entry name" value="Sugar/inositol_transpt"/>
</dbReference>
<dbReference type="PANTHER" id="PTHR48022">
    <property type="entry name" value="PLASTIDIC GLUCOSE TRANSPORTER 4"/>
    <property type="match status" value="1"/>
</dbReference>
<dbReference type="SUPFAM" id="SSF103473">
    <property type="entry name" value="MFS general substrate transporter"/>
    <property type="match status" value="1"/>
</dbReference>
<evidence type="ECO:0000259" key="10">
    <source>
        <dbReference type="PROSITE" id="PS50850"/>
    </source>
</evidence>
<dbReference type="InterPro" id="IPR050360">
    <property type="entry name" value="MFS_Sugar_Transporters"/>
</dbReference>
<feature type="transmembrane region" description="Helical" evidence="9">
    <location>
        <begin position="112"/>
        <end position="131"/>
    </location>
</feature>
<dbReference type="GO" id="GO:0016020">
    <property type="term" value="C:membrane"/>
    <property type="evidence" value="ECO:0007669"/>
    <property type="project" value="UniProtKB-SubCell"/>
</dbReference>
<dbReference type="NCBIfam" id="TIGR00879">
    <property type="entry name" value="SP"/>
    <property type="match status" value="1"/>
</dbReference>
<dbReference type="Gene3D" id="1.20.1250.20">
    <property type="entry name" value="MFS general substrate transporter like domains"/>
    <property type="match status" value="1"/>
</dbReference>
<dbReference type="GO" id="GO:0005351">
    <property type="term" value="F:carbohydrate:proton symporter activity"/>
    <property type="evidence" value="ECO:0007669"/>
    <property type="project" value="TreeGrafter"/>
</dbReference>
<comment type="subcellular location">
    <subcellularLocation>
        <location evidence="1">Membrane</location>
        <topology evidence="1">Multi-pass membrane protein</topology>
    </subcellularLocation>
</comment>
<evidence type="ECO:0000256" key="2">
    <source>
        <dbReference type="ARBA" id="ARBA00010992"/>
    </source>
</evidence>
<reference evidence="11" key="1">
    <citation type="journal article" date="2022" name="bioRxiv">
        <title>Deciphering the potential niche of two novel black yeast fungi from a biological soil crust based on their genomes, phenotypes, and melanin regulation.</title>
        <authorList>
            <consortium name="DOE Joint Genome Institute"/>
            <person name="Carr E.C."/>
            <person name="Barton Q."/>
            <person name="Grambo S."/>
            <person name="Sullivan M."/>
            <person name="Renfro C.M."/>
            <person name="Kuo A."/>
            <person name="Pangilinan J."/>
            <person name="Lipzen A."/>
            <person name="Keymanesh K."/>
            <person name="Savage E."/>
            <person name="Barry K."/>
            <person name="Grigoriev I.V."/>
            <person name="Riekhof W.R."/>
            <person name="Harris S.S."/>
        </authorList>
    </citation>
    <scope>NUCLEOTIDE SEQUENCE</scope>
    <source>
        <strain evidence="11">JF 03-4F</strain>
    </source>
</reference>
<name>A0AAN6IA60_9EURO</name>
<evidence type="ECO:0000256" key="5">
    <source>
        <dbReference type="ARBA" id="ARBA00022989"/>
    </source>
</evidence>
<evidence type="ECO:0000256" key="9">
    <source>
        <dbReference type="SAM" id="Phobius"/>
    </source>
</evidence>
<proteinExistence type="inferred from homology"/>
<dbReference type="Proteomes" id="UP001203852">
    <property type="component" value="Unassembled WGS sequence"/>
</dbReference>